<evidence type="ECO:0000313" key="3">
    <source>
        <dbReference type="Proteomes" id="UP000001930"/>
    </source>
</evidence>
<evidence type="ECO:0000259" key="1">
    <source>
        <dbReference type="Pfam" id="PF00535"/>
    </source>
</evidence>
<dbReference type="KEGG" id="bte:BTH_II0145"/>
<proteinExistence type="predicted"/>
<feature type="domain" description="Glycosyltransferase 2-like" evidence="1">
    <location>
        <begin position="147"/>
        <end position="262"/>
    </location>
</feature>
<dbReference type="SUPFAM" id="SSF53448">
    <property type="entry name" value="Nucleotide-diphospho-sugar transferases"/>
    <property type="match status" value="1"/>
</dbReference>
<keyword evidence="2" id="KW-0808">Transferase</keyword>
<dbReference type="PANTHER" id="PTHR22916">
    <property type="entry name" value="GLYCOSYLTRANSFERASE"/>
    <property type="match status" value="1"/>
</dbReference>
<dbReference type="CAZy" id="GT25">
    <property type="family name" value="Glycosyltransferase Family 25"/>
</dbReference>
<reference evidence="2 3" key="1">
    <citation type="journal article" date="2005" name="BMC Genomics">
        <title>Bacterial genome adaptation to niches: divergence of the potential virulence genes in three Burkholderia species of different survival strategies.</title>
        <authorList>
            <person name="Kim H.S."/>
            <person name="Schell M.A."/>
            <person name="Yu Y."/>
            <person name="Ulrich R.L."/>
            <person name="Sarria S.H."/>
            <person name="Nierman W.C."/>
            <person name="DeShazer D."/>
        </authorList>
    </citation>
    <scope>NUCLEOTIDE SEQUENCE [LARGE SCALE GENOMIC DNA]</scope>
    <source>
        <strain evidence="3">ATCC 700388 / DSM 13276 / CCUG 48851 / CIP 106301 / E264</strain>
    </source>
</reference>
<gene>
    <name evidence="2" type="ordered locus">BTH_II0145</name>
</gene>
<evidence type="ECO:0000313" key="2">
    <source>
        <dbReference type="EMBL" id="ABC34001.1"/>
    </source>
</evidence>
<dbReference type="Pfam" id="PF00535">
    <property type="entry name" value="Glycos_transf_2"/>
    <property type="match status" value="1"/>
</dbReference>
<sequence length="607" mass="68130">MACSHDKRARDAADRFTERKEGRIAAWLCSCARKKNLSPCVVGSPNGNRSLPCVRIGGDRASAASARARRSAPAPARLRHGLRNRRRAAARAPRRVRGADSGSIPFIGGFIVSHRAVARKSGRVSSLTSKLLAQSPAVAVDAFPFVSVVCPTWQRRAFLPYLVYMFQYQDYPANRRELVILDDSPDSSQDLVEQLAAADPAGSVIRYYHVAERMTIGAKRNRLNELARGDYIVCMDDDDYYPPDKVSHAVRAMQERCATFSGSDQIYIWYSHIDRIYQTYSFGPHHALNGTFAYHRRYLAHHRYDDTATLAEESSFLGRFTAPVLQIDPKRAILCISHSANTFDKDFVLASCERAAFTLEDFVADARLLAHYRRLSHAPVSSRVEWRRFERIVINAGRDAGRLAAFRTVLLELGVDERQIVEFRSASEDGADTRSHLDLAKRARASGWRNYLLLDDRLEFVRQEKAVANVNRFLRALDGFDWEVVLLGADVRSGVPLHTLPGAQRVNLAGEAVAYAVNQSYYTVFIDHLERVLSHGAGEERARERIDQAWLPLMTNSRWLGLYPSFAYLSHRDDGKDLTPGFFRKMRENAGAPSGASASFTPSRSTS</sequence>
<dbReference type="HOGENOM" id="CLU_031359_0_0_4"/>
<protein>
    <submittedName>
        <fullName evidence="2">Glycosyl transferase, group 2 family protein domain protein</fullName>
    </submittedName>
</protein>
<dbReference type="EMBL" id="CP000085">
    <property type="protein sequence ID" value="ABC34001.1"/>
    <property type="molecule type" value="Genomic_DNA"/>
</dbReference>
<name>Q2T902_BURTA</name>
<accession>Q2T902</accession>
<organism evidence="2 3">
    <name type="scientific">Burkholderia thailandensis (strain ATCC 700388 / DSM 13276 / CCUG 48851 / CIP 106301 / E264)</name>
    <dbReference type="NCBI Taxonomy" id="271848"/>
    <lineage>
        <taxon>Bacteria</taxon>
        <taxon>Pseudomonadati</taxon>
        <taxon>Pseudomonadota</taxon>
        <taxon>Betaproteobacteria</taxon>
        <taxon>Burkholderiales</taxon>
        <taxon>Burkholderiaceae</taxon>
        <taxon>Burkholderia</taxon>
        <taxon>pseudomallei group</taxon>
    </lineage>
</organism>
<dbReference type="InterPro" id="IPR001173">
    <property type="entry name" value="Glyco_trans_2-like"/>
</dbReference>
<dbReference type="Proteomes" id="UP000001930">
    <property type="component" value="Chromosome II"/>
</dbReference>
<dbReference type="CAZy" id="GT2">
    <property type="family name" value="Glycosyltransferase Family 2"/>
</dbReference>
<dbReference type="RefSeq" id="WP_011400814.1">
    <property type="nucleotide sequence ID" value="NZ_CP008786.1"/>
</dbReference>
<keyword evidence="3" id="KW-1185">Reference proteome</keyword>
<dbReference type="GO" id="GO:0016758">
    <property type="term" value="F:hexosyltransferase activity"/>
    <property type="evidence" value="ECO:0007669"/>
    <property type="project" value="UniProtKB-ARBA"/>
</dbReference>
<dbReference type="InterPro" id="IPR029044">
    <property type="entry name" value="Nucleotide-diphossugar_trans"/>
</dbReference>
<dbReference type="Gene3D" id="3.90.550.10">
    <property type="entry name" value="Spore Coat Polysaccharide Biosynthesis Protein SpsA, Chain A"/>
    <property type="match status" value="1"/>
</dbReference>
<dbReference type="PANTHER" id="PTHR22916:SF3">
    <property type="entry name" value="UDP-GLCNAC:BETAGAL BETA-1,3-N-ACETYLGLUCOSAMINYLTRANSFERASE-LIKE PROTEIN 1"/>
    <property type="match status" value="1"/>
</dbReference>
<dbReference type="AlphaFoldDB" id="Q2T902"/>